<comment type="subcellular location">
    <subcellularLocation>
        <location evidence="1">Membrane</location>
        <topology evidence="1">Multi-pass membrane protein</topology>
    </subcellularLocation>
</comment>
<reference evidence="9 10" key="1">
    <citation type="submission" date="2024-02" db="EMBL/GenBank/DDBJ databases">
        <authorList>
            <person name="Daric V."/>
            <person name="Darras S."/>
        </authorList>
    </citation>
    <scope>NUCLEOTIDE SEQUENCE [LARGE SCALE GENOMIC DNA]</scope>
</reference>
<evidence type="ECO:0000259" key="7">
    <source>
        <dbReference type="Pfam" id="PF00520"/>
    </source>
</evidence>
<dbReference type="InterPro" id="IPR057366">
    <property type="entry name" value="TRPM-like"/>
</dbReference>
<dbReference type="InterPro" id="IPR050927">
    <property type="entry name" value="TRPM"/>
</dbReference>
<keyword evidence="2 6" id="KW-0812">Transmembrane</keyword>
<dbReference type="PANTHER" id="PTHR13800">
    <property type="entry name" value="TRANSIENT RECEPTOR POTENTIAL CATION CHANNEL, SUBFAMILY M, MEMBER 6"/>
    <property type="match status" value="1"/>
</dbReference>
<evidence type="ECO:0000256" key="3">
    <source>
        <dbReference type="ARBA" id="ARBA00022989"/>
    </source>
</evidence>
<keyword evidence="10" id="KW-1185">Reference proteome</keyword>
<accession>A0ABP0FWF4</accession>
<evidence type="ECO:0000256" key="6">
    <source>
        <dbReference type="SAM" id="Phobius"/>
    </source>
</evidence>
<evidence type="ECO:0000256" key="5">
    <source>
        <dbReference type="SAM" id="Coils"/>
    </source>
</evidence>
<organism evidence="9 10">
    <name type="scientific">Clavelina lepadiformis</name>
    <name type="common">Light-bulb sea squirt</name>
    <name type="synonym">Ascidia lepadiformis</name>
    <dbReference type="NCBI Taxonomy" id="159417"/>
    <lineage>
        <taxon>Eukaryota</taxon>
        <taxon>Metazoa</taxon>
        <taxon>Chordata</taxon>
        <taxon>Tunicata</taxon>
        <taxon>Ascidiacea</taxon>
        <taxon>Aplousobranchia</taxon>
        <taxon>Clavelinidae</taxon>
        <taxon>Clavelina</taxon>
    </lineage>
</organism>
<dbReference type="Proteomes" id="UP001642483">
    <property type="component" value="Unassembled WGS sequence"/>
</dbReference>
<keyword evidence="3 6" id="KW-1133">Transmembrane helix</keyword>
<dbReference type="Pfam" id="PF00520">
    <property type="entry name" value="Ion_trans"/>
    <property type="match status" value="1"/>
</dbReference>
<evidence type="ECO:0000256" key="1">
    <source>
        <dbReference type="ARBA" id="ARBA00004141"/>
    </source>
</evidence>
<name>A0ABP0FWF4_CLALP</name>
<protein>
    <submittedName>
        <fullName evidence="9">Uncharacterized protein</fullName>
    </submittedName>
</protein>
<dbReference type="InterPro" id="IPR005821">
    <property type="entry name" value="Ion_trans_dom"/>
</dbReference>
<dbReference type="EMBL" id="CAWYQH010000097">
    <property type="protein sequence ID" value="CAK8683912.1"/>
    <property type="molecule type" value="Genomic_DNA"/>
</dbReference>
<dbReference type="Pfam" id="PF25508">
    <property type="entry name" value="TRPM2"/>
    <property type="match status" value="1"/>
</dbReference>
<feature type="transmembrane region" description="Helical" evidence="6">
    <location>
        <begin position="937"/>
        <end position="964"/>
    </location>
</feature>
<feature type="domain" description="Ion transport" evidence="7">
    <location>
        <begin position="750"/>
        <end position="973"/>
    </location>
</feature>
<evidence type="ECO:0000259" key="8">
    <source>
        <dbReference type="Pfam" id="PF25508"/>
    </source>
</evidence>
<feature type="transmembrane region" description="Helical" evidence="6">
    <location>
        <begin position="785"/>
        <end position="804"/>
    </location>
</feature>
<feature type="transmembrane region" description="Helical" evidence="6">
    <location>
        <begin position="857"/>
        <end position="874"/>
    </location>
</feature>
<proteinExistence type="predicted"/>
<evidence type="ECO:0000256" key="4">
    <source>
        <dbReference type="ARBA" id="ARBA00023136"/>
    </source>
</evidence>
<gene>
    <name evidence="9" type="ORF">CVLEPA_LOCUS14923</name>
</gene>
<keyword evidence="5" id="KW-0175">Coiled coil</keyword>
<comment type="caution">
    <text evidence="9">The sequence shown here is derived from an EMBL/GenBank/DDBJ whole genome shotgun (WGS) entry which is preliminary data.</text>
</comment>
<feature type="transmembrane region" description="Helical" evidence="6">
    <location>
        <begin position="816"/>
        <end position="837"/>
    </location>
</feature>
<keyword evidence="4 6" id="KW-0472">Membrane</keyword>
<feature type="domain" description="TRPM-like" evidence="8">
    <location>
        <begin position="374"/>
        <end position="602"/>
    </location>
</feature>
<feature type="transmembrane region" description="Helical" evidence="6">
    <location>
        <begin position="717"/>
        <end position="736"/>
    </location>
</feature>
<feature type="coiled-coil region" evidence="5">
    <location>
        <begin position="1059"/>
        <end position="1086"/>
    </location>
</feature>
<evidence type="ECO:0000313" key="9">
    <source>
        <dbReference type="EMBL" id="CAK8683912.1"/>
    </source>
</evidence>
<evidence type="ECO:0000256" key="2">
    <source>
        <dbReference type="ARBA" id="ARBA00022692"/>
    </source>
</evidence>
<dbReference type="PANTHER" id="PTHR13800:SF12">
    <property type="entry name" value="TRANSIENT RECEPTOR POTENTIAL CATION CHANNEL SUBFAMILY M MEMBER-LIKE 2"/>
    <property type="match status" value="1"/>
</dbReference>
<sequence length="1091" mass="125135">MAFRKSIFVQRNERSSKKKQQFCNFVRKSNDLNKNFYGEILFHEIGKKPTYAPYITASSNTNLQVIWTLFTRHWNLTIPQVIISTTGEFIGHDPQWTNTTNNSWIFTNGSSPLTNFGDASIIAIVQANSFEGSDNLYSESFQGSFPAVYAPAVVFEKKLLDSHHTHFIFVEGNTDQVEIFRINLLEHIGSTPIEFDSTGTKFVEIPVVGQLTSDSPEELLHVVKCTEMDHPVVVNITAADVYLLLENVKGPWMQPMTQRSRTFSTSRSMDRTNIWCRSDIREQLQSILEWYESDEDKKKVEQFFKNSVDKPIDLFPSSESQTLESGIINAVVKSNRHSTRTTIRLGLMWGHMDIIRKEFSLKNPNRDRTFLPTCVLMALFLSRTEFLEILDNLGINIYATLTVRMLRTLYHQDVMSCKNVSSMSYFVKSIIKERKIEMKNLLREIGRIIKQFTGHECRKLYIDLDYVYEPDDGLNSAIDNTVTVQHPERDLFFWCILTGRDELAQVIWKHGNEYIATALCASTIYRNASNQLKDTAKHSTLAENLKSYSKAWEEKAIQVLQHSYKSSEEATLSQLMARLPHLGGCSCLTLAHTGFLAHFISQNPVHTCLDLIWNGHVSADKPSVLIVLAACIPPLIPILEVVKEPSEFTCFSSQIYQPTFSNAARTSQQLDAISLEPQLLPFQSLTNKLREGIDWKTKLVSSFRDMYNFCNSPKITFIYHTIFLVLSIVLMSWSVIELDFGRIKSLHLYWILWYMLGNFFDEVRQLAVNEGRGVGKKLTLYLNDGWNVCDVVMLATYFIGLSLLMSHEIPSKDVWYASKVMMCASIACLFLRVLQTYFVSKLLGPLLYTIRKMLSDVGAFVSVLGIIYLTYGIIRHAITQSYKELSYENTAMTSKFGANASAVITSIINQILREPFWQLLGEGIGDASESQNDLRGFMLSAFTGLYVTFTTILMINLLIAMFSYTFENIQEQTYVIWSYFRYALIREFAERPFLASPLIMFIHLYRLIYAISKKRNHAKSHFKRPITSQELELSREFESQVVEKMTEEEANNQCSQAVLKNLSKRQEAMELTLSQLTSKLEKFERTATIRK</sequence>
<evidence type="ECO:0000313" key="10">
    <source>
        <dbReference type="Proteomes" id="UP001642483"/>
    </source>
</evidence>